<dbReference type="Pfam" id="PF03705">
    <property type="entry name" value="CheR_N"/>
    <property type="match status" value="1"/>
</dbReference>
<dbReference type="PANTHER" id="PTHR24422">
    <property type="entry name" value="CHEMOTAXIS PROTEIN METHYLTRANSFERASE"/>
    <property type="match status" value="1"/>
</dbReference>
<dbReference type="InterPro" id="IPR000780">
    <property type="entry name" value="CheR_MeTrfase"/>
</dbReference>
<evidence type="ECO:0000259" key="1">
    <source>
        <dbReference type="PROSITE" id="PS50123"/>
    </source>
</evidence>
<dbReference type="InterPro" id="IPR022641">
    <property type="entry name" value="CheR_N"/>
</dbReference>
<evidence type="ECO:0000313" key="2">
    <source>
        <dbReference type="EMBL" id="OIJ04728.1"/>
    </source>
</evidence>
<dbReference type="InterPro" id="IPR050903">
    <property type="entry name" value="Bact_Chemotaxis_MeTrfase"/>
</dbReference>
<dbReference type="SUPFAM" id="SSF53335">
    <property type="entry name" value="S-adenosyl-L-methionine-dependent methyltransferases"/>
    <property type="match status" value="1"/>
</dbReference>
<dbReference type="PRINTS" id="PR00996">
    <property type="entry name" value="CHERMTFRASE"/>
</dbReference>
<dbReference type="Gene3D" id="3.40.50.150">
    <property type="entry name" value="Vaccinia Virus protein VP39"/>
    <property type="match status" value="1"/>
</dbReference>
<dbReference type="InterPro" id="IPR022642">
    <property type="entry name" value="CheR_C"/>
</dbReference>
<name>A0A1S2KX18_9BACI</name>
<comment type="caution">
    <text evidence="2">The sequence shown here is derived from an EMBL/GenBank/DDBJ whole genome shotgun (WGS) entry which is preliminary data.</text>
</comment>
<dbReference type="CDD" id="cd02440">
    <property type="entry name" value="AdoMet_MTases"/>
    <property type="match status" value="1"/>
</dbReference>
<dbReference type="AlphaFoldDB" id="A0A1S2KX18"/>
<dbReference type="PANTHER" id="PTHR24422:SF8">
    <property type="entry name" value="CHEMOTAXIS PROTEIN"/>
    <property type="match status" value="1"/>
</dbReference>
<dbReference type="SUPFAM" id="SSF47757">
    <property type="entry name" value="Chemotaxis receptor methyltransferase CheR, N-terminal domain"/>
    <property type="match status" value="1"/>
</dbReference>
<feature type="domain" description="CheR-type methyltransferase" evidence="1">
    <location>
        <begin position="11"/>
        <end position="263"/>
    </location>
</feature>
<proteinExistence type="predicted"/>
<sequence length="282" mass="33003">MSKQRGITELDISVKDQIEKIEVELFLEAIFRQYGFDYRNYAYESIRRRIWHSARETKATTISEYQGQVLYKPELMKILANNISITVTEMFRDPSFFESIRLNIVPRLKTQPIVRIWITGCSSGEEVYSLAILLHEEGLYERSRIYATDINEAVLQRAKKGTISILHMQQYTKNYLQAGGQREFSKYYKVDGEHVILEPFLKENITFAQHNLATDQSFNEFHVIICRNVLIYFNQHLKNRVFQLFYESLSEGGILGLGSQETIISSKVFSDLDYSNKIYIKD</sequence>
<accession>A0A1S2KX18</accession>
<reference evidence="2" key="1">
    <citation type="submission" date="2016-10" db="EMBL/GenBank/DDBJ databases">
        <title>Draft genome sequences of four alkaliphilic bacteria belonging to the Anaerobacillus genus.</title>
        <authorList>
            <person name="Bassil N.M."/>
            <person name="Lloyd J.R."/>
        </authorList>
    </citation>
    <scope>NUCLEOTIDE SEQUENCE [LARGE SCALE GENOMIC DNA]</scope>
    <source>
        <strain evidence="2">NB2006</strain>
    </source>
</reference>
<dbReference type="GO" id="GO:0008757">
    <property type="term" value="F:S-adenosylmethionine-dependent methyltransferase activity"/>
    <property type="evidence" value="ECO:0007669"/>
    <property type="project" value="InterPro"/>
</dbReference>
<dbReference type="EMBL" id="LQXD01000197">
    <property type="protein sequence ID" value="OIJ04728.1"/>
    <property type="molecule type" value="Genomic_DNA"/>
</dbReference>
<dbReference type="SMART" id="SM00138">
    <property type="entry name" value="MeTrc"/>
    <property type="match status" value="1"/>
</dbReference>
<dbReference type="PROSITE" id="PS50123">
    <property type="entry name" value="CHER"/>
    <property type="match status" value="1"/>
</dbReference>
<organism evidence="2">
    <name type="scientific">Anaerobacillus isosaccharinicus</name>
    <dbReference type="NCBI Taxonomy" id="1532552"/>
    <lineage>
        <taxon>Bacteria</taxon>
        <taxon>Bacillati</taxon>
        <taxon>Bacillota</taxon>
        <taxon>Bacilli</taxon>
        <taxon>Bacillales</taxon>
        <taxon>Bacillaceae</taxon>
        <taxon>Anaerobacillus</taxon>
    </lineage>
</organism>
<dbReference type="InterPro" id="IPR029063">
    <property type="entry name" value="SAM-dependent_MTases_sf"/>
</dbReference>
<protein>
    <submittedName>
        <fullName evidence="2">Chemotaxis protein CheR</fullName>
    </submittedName>
</protein>
<gene>
    <name evidence="2" type="ORF">AWH56_22410</name>
</gene>
<dbReference type="Pfam" id="PF01739">
    <property type="entry name" value="CheR"/>
    <property type="match status" value="1"/>
</dbReference>